<dbReference type="PANTHER" id="PTHR39178">
    <property type="entry name" value="HYPOTHETICAL RIBOSOME-ASSOCIATED PROTEIN"/>
    <property type="match status" value="1"/>
</dbReference>
<dbReference type="EMBL" id="JADCKA010000009">
    <property type="protein sequence ID" value="MBE5035820.1"/>
    <property type="molecule type" value="Genomic_DNA"/>
</dbReference>
<accession>A0ABR9QY64</accession>
<reference evidence="7 8" key="1">
    <citation type="submission" date="2020-10" db="EMBL/GenBank/DDBJ databases">
        <title>ChiBAC.</title>
        <authorList>
            <person name="Zenner C."/>
            <person name="Hitch T.C.A."/>
            <person name="Clavel T."/>
        </authorList>
    </citation>
    <scope>NUCLEOTIDE SEQUENCE [LARGE SCALE GENOMIC DNA]</scope>
    <source>
        <strain evidence="7 8">DSM 108706</strain>
    </source>
</reference>
<evidence type="ECO:0000256" key="5">
    <source>
        <dbReference type="ARBA" id="ARBA00044503"/>
    </source>
</evidence>
<keyword evidence="3" id="KW-0378">Hydrolase</keyword>
<dbReference type="GO" id="GO:0008233">
    <property type="term" value="F:peptidase activity"/>
    <property type="evidence" value="ECO:0007669"/>
    <property type="project" value="UniProtKB-KW"/>
</dbReference>
<dbReference type="CDD" id="cd16332">
    <property type="entry name" value="Prp-like"/>
    <property type="match status" value="1"/>
</dbReference>
<dbReference type="InterPro" id="IPR036764">
    <property type="entry name" value="Peptidase_Prp_sf"/>
</dbReference>
<comment type="similarity">
    <text evidence="5">Belongs to the Prp family.</text>
</comment>
<evidence type="ECO:0000256" key="4">
    <source>
        <dbReference type="ARBA" id="ARBA00022807"/>
    </source>
</evidence>
<dbReference type="Gene3D" id="3.30.70.1490">
    <property type="entry name" value="Cysteine protease Prp"/>
    <property type="match status" value="1"/>
</dbReference>
<keyword evidence="1" id="KW-0690">Ribosome biogenesis</keyword>
<proteinExistence type="inferred from homology"/>
<evidence type="ECO:0000256" key="6">
    <source>
        <dbReference type="ARBA" id="ARBA00044538"/>
    </source>
</evidence>
<dbReference type="GO" id="GO:0006508">
    <property type="term" value="P:proteolysis"/>
    <property type="evidence" value="ECO:0007669"/>
    <property type="project" value="UniProtKB-KW"/>
</dbReference>
<keyword evidence="2 7" id="KW-0645">Protease</keyword>
<dbReference type="PANTHER" id="PTHR39178:SF1">
    <property type="entry name" value="RIBOSOMAL-PROCESSING CYSTEINE PROTEASE PRP"/>
    <property type="match status" value="1"/>
</dbReference>
<evidence type="ECO:0000256" key="3">
    <source>
        <dbReference type="ARBA" id="ARBA00022801"/>
    </source>
</evidence>
<evidence type="ECO:0000313" key="7">
    <source>
        <dbReference type="EMBL" id="MBE5035820.1"/>
    </source>
</evidence>
<evidence type="ECO:0000313" key="8">
    <source>
        <dbReference type="Proteomes" id="UP001516588"/>
    </source>
</evidence>
<dbReference type="RefSeq" id="WP_226385467.1">
    <property type="nucleotide sequence ID" value="NZ_JADCKA010000009.1"/>
</dbReference>
<comment type="caution">
    <text evidence="7">The sequence shown here is derived from an EMBL/GenBank/DDBJ whole genome shotgun (WGS) entry which is preliminary data.</text>
</comment>
<dbReference type="SUPFAM" id="SSF118010">
    <property type="entry name" value="TM1457-like"/>
    <property type="match status" value="1"/>
</dbReference>
<keyword evidence="4" id="KW-0788">Thiol protease</keyword>
<protein>
    <recommendedName>
        <fullName evidence="6">Ribosomal processing cysteine protease Prp</fullName>
    </recommendedName>
</protein>
<organism evidence="7 8">
    <name type="scientific">Gallibacter intestinalis</name>
    <dbReference type="NCBI Taxonomy" id="2779356"/>
    <lineage>
        <taxon>Bacteria</taxon>
        <taxon>Bacillati</taxon>
        <taxon>Bacillota</taxon>
        <taxon>Clostridia</taxon>
        <taxon>Eubacteriales</taxon>
        <taxon>Eubacteriaceae</taxon>
        <taxon>Gallibacter</taxon>
    </lineage>
</organism>
<sequence>MITVKVSKDEVQIRGHAGYAPIGEDIVCSGVTALYQTTVGYIADVMNEPLTVKESKQTNEYTLLTKDLSDEAKVLVGAFLYGLKLIEEEFPNHITIEQA</sequence>
<keyword evidence="8" id="KW-1185">Reference proteome</keyword>
<gene>
    <name evidence="7" type="ORF">INF20_05970</name>
</gene>
<evidence type="ECO:0000256" key="1">
    <source>
        <dbReference type="ARBA" id="ARBA00022517"/>
    </source>
</evidence>
<dbReference type="Pfam" id="PF04327">
    <property type="entry name" value="Peptidase_Prp"/>
    <property type="match status" value="1"/>
</dbReference>
<evidence type="ECO:0000256" key="2">
    <source>
        <dbReference type="ARBA" id="ARBA00022670"/>
    </source>
</evidence>
<dbReference type="Proteomes" id="UP001516588">
    <property type="component" value="Unassembled WGS sequence"/>
</dbReference>
<dbReference type="InterPro" id="IPR007422">
    <property type="entry name" value="Peptidase_Prp"/>
</dbReference>
<name>A0ABR9QY64_9FIRM</name>